<dbReference type="PANTHER" id="PTHR12526">
    <property type="entry name" value="GLYCOSYLTRANSFERASE"/>
    <property type="match status" value="1"/>
</dbReference>
<dbReference type="SUPFAM" id="SSF53756">
    <property type="entry name" value="UDP-Glycosyltransferase/glycogen phosphorylase"/>
    <property type="match status" value="1"/>
</dbReference>
<evidence type="ECO:0000259" key="1">
    <source>
        <dbReference type="Pfam" id="PF00534"/>
    </source>
</evidence>
<accession>A0A1G1Y5Z6</accession>
<name>A0A1G1Y5Z6_9BACT</name>
<protein>
    <recommendedName>
        <fullName evidence="5">Glycosyl transferase family 1</fullName>
    </recommendedName>
</protein>
<dbReference type="CDD" id="cd03808">
    <property type="entry name" value="GT4_CapM-like"/>
    <property type="match status" value="1"/>
</dbReference>
<feature type="domain" description="Glycosyl transferase family 1" evidence="1">
    <location>
        <begin position="186"/>
        <end position="352"/>
    </location>
</feature>
<proteinExistence type="predicted"/>
<dbReference type="InterPro" id="IPR001296">
    <property type="entry name" value="Glyco_trans_1"/>
</dbReference>
<sequence>MKKILLVVTQSDLGGAQRYVAILAHFFAQRGDDVSVAAGGNKNGKLLRQLDAAGIKTFHLSHLVRNINPLQDIRAIFELSALCKKLKPSVVHLNSSKAGVVGSIAAHRAGVPTVLYTAHGFVFNEPLPAWKKFLYIIAERYTAKFKTKIICVSQRDQQTAAENAIAPAEKLIVIHNGVEPAQLLTRQEARSKLGLPADKFIIGSIASFYPTKGIDHLIDAMAILKKQQIACLLALIGNGPQRSKIETKISRLELTDTVLLLGQHEEAEKLLLAFDIFVLPSVKEGLPFSLLDAMAAGVPVVATAVGGIGEVIQNGVNGFLVEPANPSALAIALSKLSRDMNNTRALATRAQKDTQNNFSQKQMLERTSQLYR</sequence>
<dbReference type="PANTHER" id="PTHR12526:SF636">
    <property type="entry name" value="BLL3647 PROTEIN"/>
    <property type="match status" value="1"/>
</dbReference>
<gene>
    <name evidence="3" type="ORF">A2840_01045</name>
</gene>
<dbReference type="AlphaFoldDB" id="A0A1G1Y5Z6"/>
<reference evidence="3 4" key="1">
    <citation type="journal article" date="2016" name="Nat. Commun.">
        <title>Thousands of microbial genomes shed light on interconnected biogeochemical processes in an aquifer system.</title>
        <authorList>
            <person name="Anantharaman K."/>
            <person name="Brown C.T."/>
            <person name="Hug L.A."/>
            <person name="Sharon I."/>
            <person name="Castelle C.J."/>
            <person name="Probst A.J."/>
            <person name="Thomas B.C."/>
            <person name="Singh A."/>
            <person name="Wilkins M.J."/>
            <person name="Karaoz U."/>
            <person name="Brodie E.L."/>
            <person name="Williams K.H."/>
            <person name="Hubbard S.S."/>
            <person name="Banfield J.F."/>
        </authorList>
    </citation>
    <scope>NUCLEOTIDE SEQUENCE [LARGE SCALE GENOMIC DNA]</scope>
</reference>
<dbReference type="GO" id="GO:0016757">
    <property type="term" value="F:glycosyltransferase activity"/>
    <property type="evidence" value="ECO:0007669"/>
    <property type="project" value="InterPro"/>
</dbReference>
<dbReference type="EMBL" id="MHIG01000009">
    <property type="protein sequence ID" value="OGY47728.1"/>
    <property type="molecule type" value="Genomic_DNA"/>
</dbReference>
<comment type="caution">
    <text evidence="3">The sequence shown here is derived from an EMBL/GenBank/DDBJ whole genome shotgun (WGS) entry which is preliminary data.</text>
</comment>
<dbReference type="Gene3D" id="3.40.50.2000">
    <property type="entry name" value="Glycogen Phosphorylase B"/>
    <property type="match status" value="2"/>
</dbReference>
<dbReference type="InterPro" id="IPR028098">
    <property type="entry name" value="Glyco_trans_4-like_N"/>
</dbReference>
<organism evidence="3 4">
    <name type="scientific">Candidatus Buchananbacteria bacterium RIFCSPHIGHO2_01_FULL_47_11b</name>
    <dbReference type="NCBI Taxonomy" id="1797537"/>
    <lineage>
        <taxon>Bacteria</taxon>
        <taxon>Candidatus Buchananiibacteriota</taxon>
    </lineage>
</organism>
<evidence type="ECO:0000313" key="3">
    <source>
        <dbReference type="EMBL" id="OGY47728.1"/>
    </source>
</evidence>
<feature type="domain" description="Glycosyltransferase subfamily 4-like N-terminal" evidence="2">
    <location>
        <begin position="14"/>
        <end position="181"/>
    </location>
</feature>
<dbReference type="Pfam" id="PF00534">
    <property type="entry name" value="Glycos_transf_1"/>
    <property type="match status" value="1"/>
</dbReference>
<evidence type="ECO:0000259" key="2">
    <source>
        <dbReference type="Pfam" id="PF13439"/>
    </source>
</evidence>
<evidence type="ECO:0008006" key="5">
    <source>
        <dbReference type="Google" id="ProtNLM"/>
    </source>
</evidence>
<dbReference type="Proteomes" id="UP000178385">
    <property type="component" value="Unassembled WGS sequence"/>
</dbReference>
<dbReference type="Pfam" id="PF13439">
    <property type="entry name" value="Glyco_transf_4"/>
    <property type="match status" value="1"/>
</dbReference>
<evidence type="ECO:0000313" key="4">
    <source>
        <dbReference type="Proteomes" id="UP000178385"/>
    </source>
</evidence>